<evidence type="ECO:0000313" key="2">
    <source>
        <dbReference type="EMBL" id="OWF45935.1"/>
    </source>
</evidence>
<dbReference type="PANTHER" id="PTHR37916:SF2">
    <property type="entry name" value="CHITIN-BINDING TYPE-4 DOMAIN-CONTAINING PROTEIN"/>
    <property type="match status" value="1"/>
</dbReference>
<gene>
    <name evidence="2" type="ORF">KP79_PYT07330</name>
</gene>
<feature type="signal peptide" evidence="1">
    <location>
        <begin position="1"/>
        <end position="23"/>
    </location>
</feature>
<dbReference type="AlphaFoldDB" id="A0A210QB28"/>
<sequence length="551" mass="62005">MTLYTLLLVCVGLLLQVTTRCNCHLCLISPRQRGDMDISSPGSRSCNRNMAPCGGMSIERPSGKPLIGGQLIFLKWQQNVNHYEVGYPGYMDIRIANVTGDDFMSLLTFVPDVNMFTQNHQQNFTAISIIPQIPCRHCIIIARYQSHKPGESTFYQCADVRVITNFSSGATPEVLHTDPSFRTANAVYELHKSSPMRTELTDTVRLQGLVYNEFEPDRIHFVNISLNTGFIQELNTFDIGLDYSARRSLQPTSGRDPTILPFKMNFLIDGIVAVNRESNTVLTVYHNGGSMDDVASNVMAIYTDNGELKLTKPIQDFDGVPISALVFVKPQTYASFSIQEDHDNQGNFYFILGQITIAPTGDLVYSRIYKSNTTEDKYMNYKWSTYDVTTGIMYVLMDRDGSATPDTRIYTYSVTNKYLMTVVEVRKCGYDIASMHVFHPHASSKGLYLYSIAPEGPLWNRRPPWSLIKMDPLTGDVKPVAHVAEAGLFDRYNGGAVTGGLDQTSGMLFHILRVSDTVADIIVSVDIYQRMVRFSRLTNLRHVHNRFLSKT</sequence>
<name>A0A210QB28_MIZYE</name>
<evidence type="ECO:0000313" key="3">
    <source>
        <dbReference type="Proteomes" id="UP000242188"/>
    </source>
</evidence>
<feature type="chain" id="PRO_5012216765" evidence="1">
    <location>
        <begin position="24"/>
        <end position="551"/>
    </location>
</feature>
<organism evidence="2 3">
    <name type="scientific">Mizuhopecten yessoensis</name>
    <name type="common">Japanese scallop</name>
    <name type="synonym">Patinopecten yessoensis</name>
    <dbReference type="NCBI Taxonomy" id="6573"/>
    <lineage>
        <taxon>Eukaryota</taxon>
        <taxon>Metazoa</taxon>
        <taxon>Spiralia</taxon>
        <taxon>Lophotrochozoa</taxon>
        <taxon>Mollusca</taxon>
        <taxon>Bivalvia</taxon>
        <taxon>Autobranchia</taxon>
        <taxon>Pteriomorphia</taxon>
        <taxon>Pectinida</taxon>
        <taxon>Pectinoidea</taxon>
        <taxon>Pectinidae</taxon>
        <taxon>Mizuhopecten</taxon>
    </lineage>
</organism>
<accession>A0A210QB28</accession>
<reference evidence="2 3" key="1">
    <citation type="journal article" date="2017" name="Nat. Ecol. Evol.">
        <title>Scallop genome provides insights into evolution of bilaterian karyotype and development.</title>
        <authorList>
            <person name="Wang S."/>
            <person name="Zhang J."/>
            <person name="Jiao W."/>
            <person name="Li J."/>
            <person name="Xun X."/>
            <person name="Sun Y."/>
            <person name="Guo X."/>
            <person name="Huan P."/>
            <person name="Dong B."/>
            <person name="Zhang L."/>
            <person name="Hu X."/>
            <person name="Sun X."/>
            <person name="Wang J."/>
            <person name="Zhao C."/>
            <person name="Wang Y."/>
            <person name="Wang D."/>
            <person name="Huang X."/>
            <person name="Wang R."/>
            <person name="Lv J."/>
            <person name="Li Y."/>
            <person name="Zhang Z."/>
            <person name="Liu B."/>
            <person name="Lu W."/>
            <person name="Hui Y."/>
            <person name="Liang J."/>
            <person name="Zhou Z."/>
            <person name="Hou R."/>
            <person name="Li X."/>
            <person name="Liu Y."/>
            <person name="Li H."/>
            <person name="Ning X."/>
            <person name="Lin Y."/>
            <person name="Zhao L."/>
            <person name="Xing Q."/>
            <person name="Dou J."/>
            <person name="Li Y."/>
            <person name="Mao J."/>
            <person name="Guo H."/>
            <person name="Dou H."/>
            <person name="Li T."/>
            <person name="Mu C."/>
            <person name="Jiang W."/>
            <person name="Fu Q."/>
            <person name="Fu X."/>
            <person name="Miao Y."/>
            <person name="Liu J."/>
            <person name="Yu Q."/>
            <person name="Li R."/>
            <person name="Liao H."/>
            <person name="Li X."/>
            <person name="Kong Y."/>
            <person name="Jiang Z."/>
            <person name="Chourrout D."/>
            <person name="Li R."/>
            <person name="Bao Z."/>
        </authorList>
    </citation>
    <scope>NUCLEOTIDE SEQUENCE [LARGE SCALE GENOMIC DNA]</scope>
    <source>
        <strain evidence="2 3">PY_sf001</strain>
    </source>
</reference>
<comment type="caution">
    <text evidence="2">The sequence shown here is derived from an EMBL/GenBank/DDBJ whole genome shotgun (WGS) entry which is preliminary data.</text>
</comment>
<dbReference type="EMBL" id="NEDP02004373">
    <property type="protein sequence ID" value="OWF45935.1"/>
    <property type="molecule type" value="Genomic_DNA"/>
</dbReference>
<keyword evidence="3" id="KW-1185">Reference proteome</keyword>
<keyword evidence="1" id="KW-0732">Signal</keyword>
<dbReference type="Proteomes" id="UP000242188">
    <property type="component" value="Unassembled WGS sequence"/>
</dbReference>
<dbReference type="PANTHER" id="PTHR37916">
    <property type="entry name" value="CHITIN-BINDING TYPE-4 DOMAIN-CONTAINING PROTEIN"/>
    <property type="match status" value="1"/>
</dbReference>
<protein>
    <submittedName>
        <fullName evidence="2">Uncharacterized protein</fullName>
    </submittedName>
</protein>
<proteinExistence type="predicted"/>
<dbReference type="OrthoDB" id="10254111at2759"/>
<evidence type="ECO:0000256" key="1">
    <source>
        <dbReference type="SAM" id="SignalP"/>
    </source>
</evidence>